<reference evidence="3 4" key="1">
    <citation type="journal article" date="2020" name="Nat. Food">
        <title>A phased Vanilla planifolia genome enables genetic improvement of flavour and production.</title>
        <authorList>
            <person name="Hasing T."/>
            <person name="Tang H."/>
            <person name="Brym M."/>
            <person name="Khazi F."/>
            <person name="Huang T."/>
            <person name="Chambers A.H."/>
        </authorList>
    </citation>
    <scope>NUCLEOTIDE SEQUENCE [LARGE SCALE GENOMIC DNA]</scope>
    <source>
        <tissue evidence="3">Leaf</tissue>
    </source>
</reference>
<dbReference type="InterPro" id="IPR007320">
    <property type="entry name" value="PDCD2_C"/>
</dbReference>
<feature type="region of interest" description="Disordered" evidence="1">
    <location>
        <begin position="1"/>
        <end position="25"/>
    </location>
</feature>
<accession>A0A835UQ10</accession>
<evidence type="ECO:0000313" key="4">
    <source>
        <dbReference type="Proteomes" id="UP000636800"/>
    </source>
</evidence>
<dbReference type="EMBL" id="JADCNL010000008">
    <property type="protein sequence ID" value="KAG0469762.1"/>
    <property type="molecule type" value="Genomic_DNA"/>
</dbReference>
<evidence type="ECO:0000256" key="1">
    <source>
        <dbReference type="SAM" id="MobiDB-lite"/>
    </source>
</evidence>
<protein>
    <recommendedName>
        <fullName evidence="2">Programmed cell death protein 2 C-terminal domain-containing protein</fullName>
    </recommendedName>
</protein>
<gene>
    <name evidence="3" type="ORF">HPP92_016462</name>
</gene>
<dbReference type="PANTHER" id="PTHR47762:SF2">
    <property type="entry name" value="OS04G0640800 PROTEIN"/>
    <property type="match status" value="1"/>
</dbReference>
<dbReference type="OrthoDB" id="1663468at2759"/>
<keyword evidence="4" id="KW-1185">Reference proteome</keyword>
<proteinExistence type="predicted"/>
<evidence type="ECO:0000259" key="2">
    <source>
        <dbReference type="Pfam" id="PF04194"/>
    </source>
</evidence>
<dbReference type="PANTHER" id="PTHR47762">
    <property type="entry name" value="OSJNBB0079B02.4 PROTEIN"/>
    <property type="match status" value="1"/>
</dbReference>
<organism evidence="3 4">
    <name type="scientific">Vanilla planifolia</name>
    <name type="common">Vanilla</name>
    <dbReference type="NCBI Taxonomy" id="51239"/>
    <lineage>
        <taxon>Eukaryota</taxon>
        <taxon>Viridiplantae</taxon>
        <taxon>Streptophyta</taxon>
        <taxon>Embryophyta</taxon>
        <taxon>Tracheophyta</taxon>
        <taxon>Spermatophyta</taxon>
        <taxon>Magnoliopsida</taxon>
        <taxon>Liliopsida</taxon>
        <taxon>Asparagales</taxon>
        <taxon>Orchidaceae</taxon>
        <taxon>Vanilloideae</taxon>
        <taxon>Vanilleae</taxon>
        <taxon>Vanilla</taxon>
    </lineage>
</organism>
<feature type="compositionally biased region" description="Basic residues" evidence="1">
    <location>
        <begin position="1"/>
        <end position="11"/>
    </location>
</feature>
<comment type="caution">
    <text evidence="3">The sequence shown here is derived from an EMBL/GenBank/DDBJ whole genome shotgun (WGS) entry which is preliminary data.</text>
</comment>
<dbReference type="Proteomes" id="UP000636800">
    <property type="component" value="Unassembled WGS sequence"/>
</dbReference>
<feature type="domain" description="Programmed cell death protein 2 C-terminal" evidence="2">
    <location>
        <begin position="320"/>
        <end position="433"/>
    </location>
</feature>
<dbReference type="AlphaFoldDB" id="A0A835UQ10"/>
<name>A0A835UQ10_VANPL</name>
<sequence length="434" mass="48342">MPSRAGLHRTKLGCTDHGKPHPSVPIGTLSLSDSVMERLVGLGQFEGKNTPLSSSKICAVLRLWVRFSTTLEMSRVMLGMPGPWAEDFREEADHYSTKIGGFPDWPVPNIIEPELLKCRVCGEMLGLVAQIYAPISMPKSNIDDRVLYIFGCSMPNCGSNAKCWRALRVQKCIGENPLLESSKHLIPVQQVHPINASHDSGDIGDEIYDALDFGDLVRELSEASLLASQSRKPKDSLHAEPYKRTIQSKSMLNDINSGMPVVPCFYVYPQEENTFRDISGAVFANFATCSLKGDDSVDAHNEEEAWEGETYEYDRSLGADRTYLKFKKRMDTTPEQCFRYAFGGRPLLGRYEVAKPDNCGLCGSPRHYEMQLMPPLLFFLHEAADGLSTSVPEWSWMTLMVYTCSSSCCPSSCREQAGSCCWGVTEEAILIQDD</sequence>
<evidence type="ECO:0000313" key="3">
    <source>
        <dbReference type="EMBL" id="KAG0469762.1"/>
    </source>
</evidence>
<dbReference type="GO" id="GO:0005737">
    <property type="term" value="C:cytoplasm"/>
    <property type="evidence" value="ECO:0007669"/>
    <property type="project" value="InterPro"/>
</dbReference>
<dbReference type="Pfam" id="PF04194">
    <property type="entry name" value="PDCD2_C"/>
    <property type="match status" value="1"/>
</dbReference>